<reference evidence="8" key="1">
    <citation type="submission" date="2021-02" db="EMBL/GenBank/DDBJ databases">
        <authorList>
            <person name="Dougan E. K."/>
            <person name="Rhodes N."/>
            <person name="Thang M."/>
            <person name="Chan C."/>
        </authorList>
    </citation>
    <scope>NUCLEOTIDE SEQUENCE</scope>
</reference>
<dbReference type="PRINTS" id="PR00792">
    <property type="entry name" value="PEPSIN"/>
</dbReference>
<dbReference type="InterPro" id="IPR033121">
    <property type="entry name" value="PEPTIDASE_A1"/>
</dbReference>
<feature type="domain" description="Peptidase A1" evidence="7">
    <location>
        <begin position="403"/>
        <end position="951"/>
    </location>
</feature>
<name>A0A813IRM2_POLGL</name>
<accession>A0A813IRM2</accession>
<feature type="transmembrane region" description="Helical" evidence="6">
    <location>
        <begin position="111"/>
        <end position="133"/>
    </location>
</feature>
<sequence length="992" mass="106054">VGTHLACATPREQRSLVMSAYFVQVNILELAGKSMYPAWDAGLRAIGLQEEKLMRYRITMSVCSFFCVFGVINLAINGHAMKEVKGQQEEPPEEGEASPASVPKGRVAITWYQLTSFAVVTTVIVFQAAGHTAVKVLWPLYARLQFDWQDHEYAKISLAGSVVSIFAALAMPTFAQRFGASTVATVLCALAATGALLGFPAQATMLTHLPGALLFMASASALRPCLEMGRHLRLPPLRCALASLAVPARLQGRGLAVLKLGDALGQMLGNYAGARLFAASSKPEQDLDAFVPLQLAQTGGGALPFLATGAAMFISTTLLAAENAWEAWRAKKAEKADTATCGAGLGESAQDCASLLQKPGIPLVNKSQPDAPALDTKPHVIGLRRESVPIYRGGKIASFKTSYSGILSLGSPPQDFRVVLDRLPGGLRHRLRAHRAALSAPMVLPASECQAEACLVPGRRRYNQTASHSAVPINADGSFVHEGELGEQVTIGFGTGEITGEFVRDTVCFGKMQTEDEKEAEIEERARARGAQAASLITGVSLAGPSYEEVAHSSAAEDASASDQVVDYSPMCVEMNVIAAVDMSTQPFKTFHFDGILGLSLEGLTMNKNFSAFDMLVRSGRAPQPQFGVFLTDGENGEQSEVAFGGVDPRRVLEPPTFSSVPMSDMGYWLVRIKAVRIDGEELDMCQDGTCRGVVDTGTSHLGVPAPWNLEFARRLQVDAGDFLDCRLIQAPTIEIELFEGKVLTMHPWSYMRRLPLRDGVTVSSAKGVTLDDHKKEEDAAAAPAAESAADAPAAESTADAPATATAEAEAAAEAPAVAADDQATQASATPEVASSEATPGSSADSVYTDPIILMQDDGKQQAKPDEEEQKAAEKKVEDQTQPATEASTGTAAGENPAPEEEQPVKRNCSPRLMAVKLPEPLGPKLFILGEPLLHRYYTVYDWENKRVGFSLANNHWNNMDPTKISSSKGELPKEVDMLLMQNSVKVARPKA</sequence>
<keyword evidence="6" id="KW-0472">Membrane</keyword>
<feature type="compositionally biased region" description="Polar residues" evidence="5">
    <location>
        <begin position="836"/>
        <end position="846"/>
    </location>
</feature>
<protein>
    <recommendedName>
        <fullName evidence="7">Peptidase A1 domain-containing protein</fullName>
    </recommendedName>
</protein>
<evidence type="ECO:0000256" key="3">
    <source>
        <dbReference type="ARBA" id="ARBA00022750"/>
    </source>
</evidence>
<dbReference type="InterPro" id="IPR021109">
    <property type="entry name" value="Peptidase_aspartic_dom_sf"/>
</dbReference>
<dbReference type="SUPFAM" id="SSF50630">
    <property type="entry name" value="Acid proteases"/>
    <property type="match status" value="2"/>
</dbReference>
<feature type="compositionally biased region" description="Basic and acidic residues" evidence="5">
    <location>
        <begin position="770"/>
        <end position="779"/>
    </location>
</feature>
<evidence type="ECO:0000256" key="2">
    <source>
        <dbReference type="ARBA" id="ARBA00022670"/>
    </source>
</evidence>
<evidence type="ECO:0000259" key="7">
    <source>
        <dbReference type="PROSITE" id="PS51767"/>
    </source>
</evidence>
<keyword evidence="2" id="KW-0645">Protease</keyword>
<dbReference type="InterPro" id="IPR001461">
    <property type="entry name" value="Aspartic_peptidase_A1"/>
</dbReference>
<keyword evidence="6" id="KW-0812">Transmembrane</keyword>
<evidence type="ECO:0000313" key="8">
    <source>
        <dbReference type="EMBL" id="CAE8653770.1"/>
    </source>
</evidence>
<evidence type="ECO:0000256" key="1">
    <source>
        <dbReference type="ARBA" id="ARBA00007447"/>
    </source>
</evidence>
<keyword evidence="4" id="KW-0378">Hydrolase</keyword>
<gene>
    <name evidence="8" type="ORF">PGLA2088_LOCUS10614</name>
</gene>
<feature type="region of interest" description="Disordered" evidence="5">
    <location>
        <begin position="768"/>
        <end position="907"/>
    </location>
</feature>
<dbReference type="Gene3D" id="2.40.70.10">
    <property type="entry name" value="Acid Proteases"/>
    <property type="match status" value="3"/>
</dbReference>
<dbReference type="SUPFAM" id="SSF103473">
    <property type="entry name" value="MFS general substrate transporter"/>
    <property type="match status" value="1"/>
</dbReference>
<dbReference type="PANTHER" id="PTHR47966">
    <property type="entry name" value="BETA-SITE APP-CLEAVING ENZYME, ISOFORM A-RELATED"/>
    <property type="match status" value="1"/>
</dbReference>
<evidence type="ECO:0000256" key="4">
    <source>
        <dbReference type="ARBA" id="ARBA00022801"/>
    </source>
</evidence>
<feature type="transmembrane region" description="Helical" evidence="6">
    <location>
        <begin position="58"/>
        <end position="76"/>
    </location>
</feature>
<comment type="similarity">
    <text evidence="1">Belongs to the peptidase A1 family.</text>
</comment>
<evidence type="ECO:0000313" key="9">
    <source>
        <dbReference type="Proteomes" id="UP000626109"/>
    </source>
</evidence>
<dbReference type="InterPro" id="IPR034164">
    <property type="entry name" value="Pepsin-like_dom"/>
</dbReference>
<feature type="transmembrane region" description="Helical" evidence="6">
    <location>
        <begin position="153"/>
        <end position="171"/>
    </location>
</feature>
<dbReference type="Gene3D" id="1.20.1250.20">
    <property type="entry name" value="MFS general substrate transporter like domains"/>
    <property type="match status" value="1"/>
</dbReference>
<dbReference type="CDD" id="cd05471">
    <property type="entry name" value="pepsin_like"/>
    <property type="match status" value="1"/>
</dbReference>
<feature type="compositionally biased region" description="Low complexity" evidence="5">
    <location>
        <begin position="884"/>
        <end position="895"/>
    </location>
</feature>
<comment type="caution">
    <text evidence="8">The sequence shown here is derived from an EMBL/GenBank/DDBJ whole genome shotgun (WGS) entry which is preliminary data.</text>
</comment>
<proteinExistence type="inferred from homology"/>
<feature type="non-terminal residue" evidence="8">
    <location>
        <position position="992"/>
    </location>
</feature>
<feature type="compositionally biased region" description="Low complexity" evidence="5">
    <location>
        <begin position="781"/>
        <end position="831"/>
    </location>
</feature>
<dbReference type="InterPro" id="IPR036259">
    <property type="entry name" value="MFS_trans_sf"/>
</dbReference>
<dbReference type="Pfam" id="PF00026">
    <property type="entry name" value="Asp"/>
    <property type="match status" value="1"/>
</dbReference>
<feature type="compositionally biased region" description="Basic and acidic residues" evidence="5">
    <location>
        <begin position="857"/>
        <end position="879"/>
    </location>
</feature>
<dbReference type="Proteomes" id="UP000626109">
    <property type="component" value="Unassembled WGS sequence"/>
</dbReference>
<keyword evidence="3" id="KW-0064">Aspartyl protease</keyword>
<dbReference type="GO" id="GO:0004190">
    <property type="term" value="F:aspartic-type endopeptidase activity"/>
    <property type="evidence" value="ECO:0007669"/>
    <property type="project" value="UniProtKB-KW"/>
</dbReference>
<keyword evidence="6" id="KW-1133">Transmembrane helix</keyword>
<evidence type="ECO:0000256" key="5">
    <source>
        <dbReference type="SAM" id="MobiDB-lite"/>
    </source>
</evidence>
<dbReference type="EMBL" id="CAJNNW010011959">
    <property type="protein sequence ID" value="CAE8653770.1"/>
    <property type="molecule type" value="Genomic_DNA"/>
</dbReference>
<dbReference type="PANTHER" id="PTHR47966:SF51">
    <property type="entry name" value="BETA-SITE APP-CLEAVING ENZYME, ISOFORM A-RELATED"/>
    <property type="match status" value="1"/>
</dbReference>
<evidence type="ECO:0000256" key="6">
    <source>
        <dbReference type="SAM" id="Phobius"/>
    </source>
</evidence>
<dbReference type="PROSITE" id="PS51767">
    <property type="entry name" value="PEPTIDASE_A1"/>
    <property type="match status" value="1"/>
</dbReference>
<dbReference type="AlphaFoldDB" id="A0A813IRM2"/>
<dbReference type="GO" id="GO:0006508">
    <property type="term" value="P:proteolysis"/>
    <property type="evidence" value="ECO:0007669"/>
    <property type="project" value="UniProtKB-KW"/>
</dbReference>
<feature type="transmembrane region" description="Helical" evidence="6">
    <location>
        <begin position="178"/>
        <end position="199"/>
    </location>
</feature>
<organism evidence="8 9">
    <name type="scientific">Polarella glacialis</name>
    <name type="common">Dinoflagellate</name>
    <dbReference type="NCBI Taxonomy" id="89957"/>
    <lineage>
        <taxon>Eukaryota</taxon>
        <taxon>Sar</taxon>
        <taxon>Alveolata</taxon>
        <taxon>Dinophyceae</taxon>
        <taxon>Suessiales</taxon>
        <taxon>Suessiaceae</taxon>
        <taxon>Polarella</taxon>
    </lineage>
</organism>